<keyword evidence="4" id="KW-1185">Reference proteome</keyword>
<feature type="transmembrane region" description="Helical" evidence="2">
    <location>
        <begin position="60"/>
        <end position="79"/>
    </location>
</feature>
<evidence type="ECO:0000256" key="1">
    <source>
        <dbReference type="SAM" id="MobiDB-lite"/>
    </source>
</evidence>
<keyword evidence="2" id="KW-1133">Transmembrane helix</keyword>
<name>A0A5M9K566_MONFR</name>
<evidence type="ECO:0000256" key="2">
    <source>
        <dbReference type="SAM" id="Phobius"/>
    </source>
</evidence>
<feature type="transmembrane region" description="Helical" evidence="2">
    <location>
        <begin position="306"/>
        <end position="328"/>
    </location>
</feature>
<evidence type="ECO:0000313" key="3">
    <source>
        <dbReference type="EMBL" id="KAA8576964.1"/>
    </source>
</evidence>
<proteinExistence type="predicted"/>
<dbReference type="Proteomes" id="UP000322873">
    <property type="component" value="Unassembled WGS sequence"/>
</dbReference>
<reference evidence="3 4" key="1">
    <citation type="submission" date="2019-06" db="EMBL/GenBank/DDBJ databases">
        <title>Genome Sequence of the Brown Rot Fungal Pathogen Monilinia fructicola.</title>
        <authorList>
            <person name="De Miccolis Angelini R.M."/>
            <person name="Landi L."/>
            <person name="Abate D."/>
            <person name="Pollastro S."/>
            <person name="Romanazzi G."/>
            <person name="Faretra F."/>
        </authorList>
    </citation>
    <scope>NUCLEOTIDE SEQUENCE [LARGE SCALE GENOMIC DNA]</scope>
    <source>
        <strain evidence="3 4">Mfrc123</strain>
    </source>
</reference>
<feature type="region of interest" description="Disordered" evidence="1">
    <location>
        <begin position="423"/>
        <end position="469"/>
    </location>
</feature>
<gene>
    <name evidence="3" type="ORF">EYC84_006991</name>
</gene>
<feature type="transmembrane region" description="Helical" evidence="2">
    <location>
        <begin position="240"/>
        <end position="259"/>
    </location>
</feature>
<evidence type="ECO:0000313" key="4">
    <source>
        <dbReference type="Proteomes" id="UP000322873"/>
    </source>
</evidence>
<accession>A0A5M9K566</accession>
<feature type="transmembrane region" description="Helical" evidence="2">
    <location>
        <begin position="12"/>
        <end position="33"/>
    </location>
</feature>
<feature type="compositionally biased region" description="Basic residues" evidence="1">
    <location>
        <begin position="434"/>
        <end position="444"/>
    </location>
</feature>
<organism evidence="3 4">
    <name type="scientific">Monilinia fructicola</name>
    <name type="common">Brown rot fungus</name>
    <name type="synonym">Ciboria fructicola</name>
    <dbReference type="NCBI Taxonomy" id="38448"/>
    <lineage>
        <taxon>Eukaryota</taxon>
        <taxon>Fungi</taxon>
        <taxon>Dikarya</taxon>
        <taxon>Ascomycota</taxon>
        <taxon>Pezizomycotina</taxon>
        <taxon>Leotiomycetes</taxon>
        <taxon>Helotiales</taxon>
        <taxon>Sclerotiniaceae</taxon>
        <taxon>Monilinia</taxon>
    </lineage>
</organism>
<sequence>MAPVEIDSDPSVFPAVTLGGHIILASCLTALIARTIYRSYLALPPSSATRHRQPLRRDHVKIFTSLALLGLVTAVWFGVNGASLSYRVWAAERGVELPDSFFGDKGAFRLGQHPGRFEITRWLNDTPFYFDNLEIVAEKARYFWWGQQASFTMNSFSTYVAIEGRRRNISNLWAFILLGQLVNVSFAQNLWFVAILLTPLPLPENVDVLMDTRAFDSVHKLWFEKVVPERASNWLPNPGFYIALLLTGYGALFLTPFAANTSSFGTVALVSVSLPFAPLLLPYIVPEHWGTTHDHPHEAHPSYTKIFRVISIISSILHIRTTGLALLYSTPENHYYRHSLLRPLEKVHRSNKNRAFTAIERVLGAVGDHPAVGAVGYDVILSGLSLGAWAAVRGLDGNEILRIVIPWMNKVGKAGVKVEELESITQSTDTSPPLRRRRRPRRSTKSQQDAAYAPKLGAIGTAPEGDQDGDEDWEVAALTWGVVSAAGLGVGSASVYGAEITARLRSQDAIYERMEEYIQLALIMIVETC</sequence>
<comment type="caution">
    <text evidence="3">The sequence shown here is derived from an EMBL/GenBank/DDBJ whole genome shotgun (WGS) entry which is preliminary data.</text>
</comment>
<feature type="transmembrane region" description="Helical" evidence="2">
    <location>
        <begin position="174"/>
        <end position="197"/>
    </location>
</feature>
<dbReference type="AlphaFoldDB" id="A0A5M9K566"/>
<dbReference type="EMBL" id="VICG01000001">
    <property type="protein sequence ID" value="KAA8576964.1"/>
    <property type="molecule type" value="Genomic_DNA"/>
</dbReference>
<feature type="transmembrane region" description="Helical" evidence="2">
    <location>
        <begin position="266"/>
        <end position="286"/>
    </location>
</feature>
<keyword evidence="2" id="KW-0812">Transmembrane</keyword>
<dbReference type="VEuPathDB" id="FungiDB:MFRU_023g01030"/>
<protein>
    <submittedName>
        <fullName evidence="3">Uncharacterized protein</fullName>
    </submittedName>
</protein>
<keyword evidence="2" id="KW-0472">Membrane</keyword>